<sequence length="274" mass="31773">MMRFRASVKLLNRFVSDYTSTKYLSEETELLCKIVANSTLGNYKKLENDWKLIQQHPTKSRMLSMMAIELISMNFCFVGFPKVLNSLSTLKSISTKSHDNQKPFFTEDEWLELTKLSDSDSFHQDRIKRQHLGEQTMKKIYGESNYSKLAAKFKTLHPLVNQNIHMNAYGMVLQDRSHVFLAMRELSSVVSLCYFVDTCGPQLVAHMKGFTRVYDEKELGYSIPLMNPHVIETESRAKLCLKGVFELTSEMYGLKEPLNEMWQSLETSNKKYTL</sequence>
<dbReference type="InParanoid" id="D2VL53"/>
<dbReference type="KEGG" id="ngr:NAEGRDRAFT_69665"/>
<gene>
    <name evidence="1" type="ORF">NAEGRDRAFT_69665</name>
</gene>
<reference evidence="1 2" key="1">
    <citation type="journal article" date="2010" name="Cell">
        <title>The genome of Naegleria gruberi illuminates early eukaryotic versatility.</title>
        <authorList>
            <person name="Fritz-Laylin L.K."/>
            <person name="Prochnik S.E."/>
            <person name="Ginger M.L."/>
            <person name="Dacks J.B."/>
            <person name="Carpenter M.L."/>
            <person name="Field M.C."/>
            <person name="Kuo A."/>
            <person name="Paredez A."/>
            <person name="Chapman J."/>
            <person name="Pham J."/>
            <person name="Shu S."/>
            <person name="Neupane R."/>
            <person name="Cipriano M."/>
            <person name="Mancuso J."/>
            <person name="Tu H."/>
            <person name="Salamov A."/>
            <person name="Lindquist E."/>
            <person name="Shapiro H."/>
            <person name="Lucas S."/>
            <person name="Grigoriev I.V."/>
            <person name="Cande W.Z."/>
            <person name="Fulton C."/>
            <person name="Rokhsar D.S."/>
            <person name="Dawson S.C."/>
        </authorList>
    </citation>
    <scope>NUCLEOTIDE SEQUENCE [LARGE SCALE GENOMIC DNA]</scope>
    <source>
        <strain evidence="1 2">NEG-M</strain>
    </source>
</reference>
<dbReference type="Gene3D" id="1.20.1290.10">
    <property type="entry name" value="AhpD-like"/>
    <property type="match status" value="1"/>
</dbReference>
<dbReference type="RefSeq" id="XP_002675225.1">
    <property type="nucleotide sequence ID" value="XM_002675179.1"/>
</dbReference>
<name>D2VL53_NAEGR</name>
<dbReference type="GeneID" id="8851780"/>
<dbReference type="InterPro" id="IPR029032">
    <property type="entry name" value="AhpD-like"/>
</dbReference>
<evidence type="ECO:0000313" key="2">
    <source>
        <dbReference type="Proteomes" id="UP000006671"/>
    </source>
</evidence>
<dbReference type="AlphaFoldDB" id="D2VL53"/>
<accession>D2VL53</accession>
<dbReference type="Proteomes" id="UP000006671">
    <property type="component" value="Unassembled WGS sequence"/>
</dbReference>
<evidence type="ECO:0000313" key="1">
    <source>
        <dbReference type="EMBL" id="EFC42481.1"/>
    </source>
</evidence>
<dbReference type="STRING" id="5762.D2VL53"/>
<proteinExistence type="predicted"/>
<dbReference type="OrthoDB" id="10254695at2759"/>
<dbReference type="OMA" id="PQLVAHM"/>
<dbReference type="VEuPathDB" id="AmoebaDB:NAEGRDRAFT_69665"/>
<organism evidence="2">
    <name type="scientific">Naegleria gruberi</name>
    <name type="common">Amoeba</name>
    <dbReference type="NCBI Taxonomy" id="5762"/>
    <lineage>
        <taxon>Eukaryota</taxon>
        <taxon>Discoba</taxon>
        <taxon>Heterolobosea</taxon>
        <taxon>Tetramitia</taxon>
        <taxon>Eutetramitia</taxon>
        <taxon>Vahlkampfiidae</taxon>
        <taxon>Naegleria</taxon>
    </lineage>
</organism>
<keyword evidence="2" id="KW-1185">Reference proteome</keyword>
<dbReference type="EMBL" id="GG738879">
    <property type="protein sequence ID" value="EFC42481.1"/>
    <property type="molecule type" value="Genomic_DNA"/>
</dbReference>
<protein>
    <submittedName>
        <fullName evidence="1">Predicted protein</fullName>
    </submittedName>
</protein>